<gene>
    <name evidence="2" type="ORF">MOF03_03595</name>
</gene>
<evidence type="ECO:0000256" key="1">
    <source>
        <dbReference type="SAM" id="SignalP"/>
    </source>
</evidence>
<protein>
    <submittedName>
        <fullName evidence="2">Uncharacterized protein</fullName>
    </submittedName>
</protein>
<name>A0A9Q4HM00_9BACI</name>
<sequence>MNSVIGSFKTKFAIVLGLVLALGFASIFGTPQAQAAQANNDYQDKKAAEQLALAFYEASTFDKETSKYSFDVEKAIASGIKLADAVQMKNYLESLSPDQAKETYDQQVSAIKEMKNNPTIAPIIWWAVKVLAGAGLAWLGKKLLDMGGYEFCKRYEDYNDVTKYVCKFIG</sequence>
<proteinExistence type="predicted"/>
<dbReference type="RefSeq" id="WP_268498287.1">
    <property type="nucleotide sequence ID" value="NZ_JALAVZ010000011.1"/>
</dbReference>
<dbReference type="AlphaFoldDB" id="A0A9Q4HM00"/>
<organism evidence="2 3">
    <name type="scientific">Bacillus halotolerans</name>
    <dbReference type="NCBI Taxonomy" id="260554"/>
    <lineage>
        <taxon>Bacteria</taxon>
        <taxon>Bacillati</taxon>
        <taxon>Bacillota</taxon>
        <taxon>Bacilli</taxon>
        <taxon>Bacillales</taxon>
        <taxon>Bacillaceae</taxon>
        <taxon>Bacillus</taxon>
    </lineage>
</organism>
<accession>A0A9Q4HM00</accession>
<evidence type="ECO:0000313" key="3">
    <source>
        <dbReference type="Proteomes" id="UP001073053"/>
    </source>
</evidence>
<feature type="signal peptide" evidence="1">
    <location>
        <begin position="1"/>
        <end position="35"/>
    </location>
</feature>
<keyword evidence="1" id="KW-0732">Signal</keyword>
<reference evidence="2" key="1">
    <citation type="submission" date="2022-02" db="EMBL/GenBank/DDBJ databases">
        <title>Crop Bioprotection Bacillus Genome Sequencing.</title>
        <authorList>
            <person name="Dunlap C."/>
        </authorList>
    </citation>
    <scope>NUCLEOTIDE SEQUENCE</scope>
    <source>
        <strain evidence="2">EC49O2N-C10</strain>
    </source>
</reference>
<dbReference type="EMBL" id="JALAWA010000002">
    <property type="protein sequence ID" value="MCY9183745.1"/>
    <property type="molecule type" value="Genomic_DNA"/>
</dbReference>
<dbReference type="Proteomes" id="UP001073053">
    <property type="component" value="Unassembled WGS sequence"/>
</dbReference>
<feature type="chain" id="PRO_5040449725" evidence="1">
    <location>
        <begin position="36"/>
        <end position="170"/>
    </location>
</feature>
<evidence type="ECO:0000313" key="2">
    <source>
        <dbReference type="EMBL" id="MCY9183745.1"/>
    </source>
</evidence>
<comment type="caution">
    <text evidence="2">The sequence shown here is derived from an EMBL/GenBank/DDBJ whole genome shotgun (WGS) entry which is preliminary data.</text>
</comment>